<dbReference type="PANTHER" id="PTHR39083">
    <property type="entry name" value="CYCLIC DI-GMP-BINDING PROTEIN"/>
    <property type="match status" value="1"/>
</dbReference>
<dbReference type="NCBIfam" id="NF008323">
    <property type="entry name" value="PRK11114.1-1"/>
    <property type="match status" value="1"/>
</dbReference>
<reference evidence="18" key="1">
    <citation type="submission" date="2017-09" db="EMBL/GenBank/DDBJ databases">
        <title>FDA dAtabase for Regulatory Grade micrObial Sequences (FDA-ARGOS): Supporting development and validation of Infectious Disease Dx tests.</title>
        <authorList>
            <person name="Minogue T."/>
            <person name="Wolcott M."/>
            <person name="Wasieloski L."/>
            <person name="Aguilar W."/>
            <person name="Moore D."/>
            <person name="Tallon L."/>
            <person name="Sadzewicz L."/>
            <person name="Ott S."/>
            <person name="Zhao X."/>
            <person name="Nagaraj S."/>
            <person name="Vavikolanu K."/>
            <person name="Aluvathingal J."/>
            <person name="Nadendla S."/>
            <person name="Sichtig H."/>
        </authorList>
    </citation>
    <scope>NUCLEOTIDE SEQUENCE [LARGE SCALE GENOMIC DNA]</scope>
    <source>
        <strain evidence="18">FDAARGOS_390</strain>
    </source>
</reference>
<feature type="region of interest" description="Disordered" evidence="16">
    <location>
        <begin position="1"/>
        <end position="79"/>
    </location>
</feature>
<dbReference type="AlphaFoldDB" id="A0A2A7SBJ7"/>
<keyword evidence="10 15" id="KW-0812">Transmembrane</keyword>
<evidence type="ECO:0000256" key="1">
    <source>
        <dbReference type="ARBA" id="ARBA00002057"/>
    </source>
</evidence>
<dbReference type="RefSeq" id="WP_098151378.1">
    <property type="nucleotide sequence ID" value="NZ_CP065596.1"/>
</dbReference>
<keyword evidence="9 15" id="KW-0973">c-di-GMP</keyword>
<evidence type="ECO:0000256" key="5">
    <source>
        <dbReference type="ARBA" id="ARBA00011437"/>
    </source>
</evidence>
<evidence type="ECO:0000256" key="8">
    <source>
        <dbReference type="ARBA" id="ARBA00022519"/>
    </source>
</evidence>
<feature type="region of interest" description="Disordered" evidence="16">
    <location>
        <begin position="128"/>
        <end position="163"/>
    </location>
</feature>
<name>A0A2A7SBJ7_BURGA</name>
<dbReference type="Pfam" id="PF03170">
    <property type="entry name" value="BcsB"/>
    <property type="match status" value="1"/>
</dbReference>
<evidence type="ECO:0000256" key="14">
    <source>
        <dbReference type="ARBA" id="ARBA00033444"/>
    </source>
</evidence>
<evidence type="ECO:0000256" key="3">
    <source>
        <dbReference type="ARBA" id="ARBA00005186"/>
    </source>
</evidence>
<evidence type="ECO:0000256" key="7">
    <source>
        <dbReference type="ARBA" id="ARBA00022475"/>
    </source>
</evidence>
<evidence type="ECO:0000256" key="4">
    <source>
        <dbReference type="ARBA" id="ARBA00010714"/>
    </source>
</evidence>
<evidence type="ECO:0000256" key="2">
    <source>
        <dbReference type="ARBA" id="ARBA00004377"/>
    </source>
</evidence>
<sequence>MTRPRAGESGSARVAASHDGARAPHFGRDPAAHTAGHRADEHARKRAGNASCATEQDEAAPHIAADEPRAPAARGRAGNHARLPRLARALAAGLAFQLTLAPFASAQAASAGAAANASAQAASAGAAATSSTVPGGGHAASDGALSAGSVGAPSAARQFDPRAGSQPAFALVAPPLPPEQQKLLGMRPPTTANPGTLVPGGRRQTLSFADLGALDPLQLRGTDGQNGVPFSVRNDEVVTAATLHLIYSYSPALLPDMSQLKVLINGEVAATLPVPQAQAGTTVARDVPLDPRFITEFNHLNVQLVGHYTRRCEDPANSTLWATVSNASSLDLSYASLPVKPELGALPAPFFDRRDVRRLELPFVFADKPDPATLEAAGTLASWFGSLAGYRGALFPAQVGSLPLAGNAVLFALADSHPAGLALPAISGPTIAVMARDDNARGSLLLVLGRNGDELKTAAAALALGQNVLSGTSTTITQLVTLKPRQPYDAPNWLPTARPVRLGELADSRALSVKGYDAGAISLTMRVPPDLFMWNTNGASLDLRYRYSVRPRPDRSSLNISVNNRFVRSLQIPAVDPSRFSIARFLGRLGAESGDTGSARHIVQIPPLLLTPHSQLNLQYYYDIPNTGDCAGALLPNVEGTIDPDSTLDLSPFPHYMALPDLAAFANSGFPFTRLADLSQTAAILPDEATPGDYSLFLLAMGRMGESTGYPVTGVTVAGPGQVDSLADKDLLMIGGPGRQPLLQRWAKSMPFSSDGETSSFTLSDLGPRIANWWHGPHGIERTPARADLSLVSNGDSALITGFESPLRAGRSVVALISSPGESEAEITSALLDADVLPQVQGAMDVVHGRSVTVTTNGDSYYLGTLPPFEYLRWALSSHPLLLVLGGVLAAIAMAALLYRALRRIAARRLQD</sequence>
<dbReference type="InterPro" id="IPR018513">
    <property type="entry name" value="Cell_synthase_bac"/>
</dbReference>
<dbReference type="EMBL" id="PDDY01000001">
    <property type="protein sequence ID" value="PEH40951.1"/>
    <property type="molecule type" value="Genomic_DNA"/>
</dbReference>
<feature type="compositionally biased region" description="Basic and acidic residues" evidence="16">
    <location>
        <begin position="19"/>
        <end position="43"/>
    </location>
</feature>
<dbReference type="PANTHER" id="PTHR39083:SF1">
    <property type="entry name" value="CYCLIC DI-GMP-BINDING PROTEIN"/>
    <property type="match status" value="1"/>
</dbReference>
<keyword evidence="11 15" id="KW-0135">Cellulose biosynthesis</keyword>
<dbReference type="Proteomes" id="UP000220629">
    <property type="component" value="Unassembled WGS sequence"/>
</dbReference>
<comment type="function">
    <text evidence="1 15">Binds the cellulose synthase activator, bis-(3'-5') cyclic diguanylic acid (c-di-GMP).</text>
</comment>
<feature type="transmembrane region" description="Helical" evidence="15">
    <location>
        <begin position="881"/>
        <end position="902"/>
    </location>
</feature>
<evidence type="ECO:0000256" key="11">
    <source>
        <dbReference type="ARBA" id="ARBA00022916"/>
    </source>
</evidence>
<accession>A0A2A7SBJ7</accession>
<evidence type="ECO:0000256" key="9">
    <source>
        <dbReference type="ARBA" id="ARBA00022636"/>
    </source>
</evidence>
<protein>
    <recommendedName>
        <fullName evidence="6 15">Cyclic di-GMP-binding protein</fullName>
    </recommendedName>
    <alternativeName>
        <fullName evidence="14 15">Cellulose synthase regulatory subunit</fullName>
    </alternativeName>
</protein>
<evidence type="ECO:0000256" key="13">
    <source>
        <dbReference type="ARBA" id="ARBA00023136"/>
    </source>
</evidence>
<keyword evidence="12 15" id="KW-1133">Transmembrane helix</keyword>
<dbReference type="Gene3D" id="2.60.120.260">
    <property type="entry name" value="Galactose-binding domain-like"/>
    <property type="match status" value="2"/>
</dbReference>
<dbReference type="InterPro" id="IPR003920">
    <property type="entry name" value="Cell_synth_B"/>
</dbReference>
<evidence type="ECO:0000313" key="18">
    <source>
        <dbReference type="Proteomes" id="UP000220629"/>
    </source>
</evidence>
<dbReference type="PRINTS" id="PR01440">
    <property type="entry name" value="CELLSNTHASEB"/>
</dbReference>
<dbReference type="GO" id="GO:0030244">
    <property type="term" value="P:cellulose biosynthetic process"/>
    <property type="evidence" value="ECO:0007669"/>
    <property type="project" value="UniProtKB-KW"/>
</dbReference>
<comment type="similarity">
    <text evidence="4 15">Belongs to the AcsB/BcsB family.</text>
</comment>
<keyword evidence="8 15" id="KW-0997">Cell inner membrane</keyword>
<comment type="subcellular location">
    <subcellularLocation>
        <location evidence="2">Cell inner membrane</location>
        <topology evidence="2">Single-pass membrane protein</topology>
    </subcellularLocation>
</comment>
<evidence type="ECO:0000256" key="12">
    <source>
        <dbReference type="ARBA" id="ARBA00022989"/>
    </source>
</evidence>
<dbReference type="GO" id="GO:0005886">
    <property type="term" value="C:plasma membrane"/>
    <property type="evidence" value="ECO:0007669"/>
    <property type="project" value="UniProtKB-SubCell"/>
</dbReference>
<proteinExistence type="inferred from homology"/>
<keyword evidence="7 15" id="KW-1003">Cell membrane</keyword>
<comment type="caution">
    <text evidence="17">The sequence shown here is derived from an EMBL/GenBank/DDBJ whole genome shotgun (WGS) entry which is preliminary data.</text>
</comment>
<evidence type="ECO:0000256" key="15">
    <source>
        <dbReference type="RuleBase" id="RU365021"/>
    </source>
</evidence>
<organism evidence="17 18">
    <name type="scientific">Burkholderia gladioli</name>
    <name type="common">Pseudomonas marginata</name>
    <name type="synonym">Phytomonas marginata</name>
    <dbReference type="NCBI Taxonomy" id="28095"/>
    <lineage>
        <taxon>Bacteria</taxon>
        <taxon>Pseudomonadati</taxon>
        <taxon>Pseudomonadota</taxon>
        <taxon>Betaproteobacteria</taxon>
        <taxon>Burkholderiales</taxon>
        <taxon>Burkholderiaceae</taxon>
        <taxon>Burkholderia</taxon>
    </lineage>
</organism>
<evidence type="ECO:0000256" key="10">
    <source>
        <dbReference type="ARBA" id="ARBA00022692"/>
    </source>
</evidence>
<comment type="pathway">
    <text evidence="3 15">Glycan metabolism; bacterial cellulose biosynthesis.</text>
</comment>
<dbReference type="GO" id="GO:0006011">
    <property type="term" value="P:UDP-alpha-D-glucose metabolic process"/>
    <property type="evidence" value="ECO:0007669"/>
    <property type="project" value="InterPro"/>
</dbReference>
<evidence type="ECO:0000256" key="16">
    <source>
        <dbReference type="SAM" id="MobiDB-lite"/>
    </source>
</evidence>
<dbReference type="UniPathway" id="UPA00694"/>
<evidence type="ECO:0000256" key="6">
    <source>
        <dbReference type="ARBA" id="ARBA00021844"/>
    </source>
</evidence>
<gene>
    <name evidence="17" type="ORF">CRM94_01550</name>
</gene>
<dbReference type="NCBIfam" id="NF008327">
    <property type="entry name" value="PRK11114.2-1"/>
    <property type="match status" value="1"/>
</dbReference>
<keyword evidence="13 15" id="KW-0472">Membrane</keyword>
<evidence type="ECO:0000313" key="17">
    <source>
        <dbReference type="EMBL" id="PEH40951.1"/>
    </source>
</evidence>
<comment type="subunit">
    <text evidence="5 15">Tightly associated with the cellulose synthase catalytic subunit.</text>
</comment>